<feature type="region of interest" description="Disordered" evidence="1">
    <location>
        <begin position="1"/>
        <end position="22"/>
    </location>
</feature>
<comment type="caution">
    <text evidence="2">The sequence shown here is derived from an EMBL/GenBank/DDBJ whole genome shotgun (WGS) entry which is preliminary data.</text>
</comment>
<evidence type="ECO:0000256" key="1">
    <source>
        <dbReference type="SAM" id="MobiDB-lite"/>
    </source>
</evidence>
<dbReference type="AlphaFoldDB" id="A0A2I0ITI2"/>
<evidence type="ECO:0000313" key="3">
    <source>
        <dbReference type="Proteomes" id="UP000233551"/>
    </source>
</evidence>
<gene>
    <name evidence="2" type="ORF">CRG98_032287</name>
</gene>
<name>A0A2I0ITI2_PUNGR</name>
<keyword evidence="3" id="KW-1185">Reference proteome</keyword>
<proteinExistence type="predicted"/>
<reference evidence="2 3" key="1">
    <citation type="submission" date="2017-11" db="EMBL/GenBank/DDBJ databases">
        <title>De-novo sequencing of pomegranate (Punica granatum L.) genome.</title>
        <authorList>
            <person name="Akparov Z."/>
            <person name="Amiraslanov A."/>
            <person name="Hajiyeva S."/>
            <person name="Abbasov M."/>
            <person name="Kaur K."/>
            <person name="Hamwieh A."/>
            <person name="Solovyev V."/>
            <person name="Salamov A."/>
            <person name="Braich B."/>
            <person name="Kosarev P."/>
            <person name="Mahmoud A."/>
            <person name="Hajiyev E."/>
            <person name="Babayeva S."/>
            <person name="Izzatullayeva V."/>
            <person name="Mammadov A."/>
            <person name="Mammadov A."/>
            <person name="Sharifova S."/>
            <person name="Ojaghi J."/>
            <person name="Eynullazada K."/>
            <person name="Bayramov B."/>
            <person name="Abdulazimova A."/>
            <person name="Shahmuradov I."/>
        </authorList>
    </citation>
    <scope>NUCLEOTIDE SEQUENCE [LARGE SCALE GENOMIC DNA]</scope>
    <source>
        <strain evidence="3">cv. AG2017</strain>
        <tissue evidence="2">Leaf</tissue>
    </source>
</reference>
<evidence type="ECO:0000313" key="2">
    <source>
        <dbReference type="EMBL" id="PKI47312.1"/>
    </source>
</evidence>
<dbReference type="EMBL" id="PGOL01002518">
    <property type="protein sequence ID" value="PKI47312.1"/>
    <property type="molecule type" value="Genomic_DNA"/>
</dbReference>
<organism evidence="2 3">
    <name type="scientific">Punica granatum</name>
    <name type="common">Pomegranate</name>
    <dbReference type="NCBI Taxonomy" id="22663"/>
    <lineage>
        <taxon>Eukaryota</taxon>
        <taxon>Viridiplantae</taxon>
        <taxon>Streptophyta</taxon>
        <taxon>Embryophyta</taxon>
        <taxon>Tracheophyta</taxon>
        <taxon>Spermatophyta</taxon>
        <taxon>Magnoliopsida</taxon>
        <taxon>eudicotyledons</taxon>
        <taxon>Gunneridae</taxon>
        <taxon>Pentapetalae</taxon>
        <taxon>rosids</taxon>
        <taxon>malvids</taxon>
        <taxon>Myrtales</taxon>
        <taxon>Lythraceae</taxon>
        <taxon>Punica</taxon>
    </lineage>
</organism>
<dbReference type="Proteomes" id="UP000233551">
    <property type="component" value="Unassembled WGS sequence"/>
</dbReference>
<accession>A0A2I0ITI2</accession>
<protein>
    <submittedName>
        <fullName evidence="2">Uncharacterized protein</fullName>
    </submittedName>
</protein>
<sequence length="153" mass="17087">MEVGTGPQIGGAAPESIGISNSRSQSIREIGPPIGDFDPTLEVSDILCGCRQLWWWGRGRRLAAQREKEAAHWKMCLLSVGRVKEWLRRGRGRHPHAFVLYRPNHIEYRSNSDSYADVATWLCISPLGGFSRWVLLGYADPAGKSVLPPYPTD</sequence>